<dbReference type="InterPro" id="IPR036513">
    <property type="entry name" value="STAS_dom_sf"/>
</dbReference>
<dbReference type="CDD" id="cd07043">
    <property type="entry name" value="STAS_anti-anti-sigma_factors"/>
    <property type="match status" value="1"/>
</dbReference>
<evidence type="ECO:0000313" key="4">
    <source>
        <dbReference type="EMBL" id="MBR1135627.1"/>
    </source>
</evidence>
<organism evidence="4 5">
    <name type="scientific">Bradyrhizobium denitrificans</name>
    <dbReference type="NCBI Taxonomy" id="2734912"/>
    <lineage>
        <taxon>Bacteria</taxon>
        <taxon>Pseudomonadati</taxon>
        <taxon>Pseudomonadota</taxon>
        <taxon>Alphaproteobacteria</taxon>
        <taxon>Hyphomicrobiales</taxon>
        <taxon>Nitrobacteraceae</taxon>
        <taxon>Bradyrhizobium</taxon>
    </lineage>
</organism>
<accession>A0ABS5G2V6</accession>
<evidence type="ECO:0000259" key="3">
    <source>
        <dbReference type="PROSITE" id="PS50801"/>
    </source>
</evidence>
<protein>
    <recommendedName>
        <fullName evidence="2">Anti-sigma factor antagonist</fullName>
    </recommendedName>
</protein>
<dbReference type="Proteomes" id="UP001314635">
    <property type="component" value="Unassembled WGS sequence"/>
</dbReference>
<comment type="caution">
    <text evidence="4">The sequence shown here is derived from an EMBL/GenBank/DDBJ whole genome shotgun (WGS) entry which is preliminary data.</text>
</comment>
<evidence type="ECO:0000313" key="5">
    <source>
        <dbReference type="Proteomes" id="UP001314635"/>
    </source>
</evidence>
<evidence type="ECO:0000256" key="1">
    <source>
        <dbReference type="ARBA" id="ARBA00009013"/>
    </source>
</evidence>
<gene>
    <name evidence="4" type="ORF">JQ619_07610</name>
</gene>
<dbReference type="EMBL" id="JAFCLK010000006">
    <property type="protein sequence ID" value="MBR1135627.1"/>
    <property type="molecule type" value="Genomic_DNA"/>
</dbReference>
<evidence type="ECO:0000256" key="2">
    <source>
        <dbReference type="RuleBase" id="RU003749"/>
    </source>
</evidence>
<dbReference type="PROSITE" id="PS50801">
    <property type="entry name" value="STAS"/>
    <property type="match status" value="1"/>
</dbReference>
<keyword evidence="5" id="KW-1185">Reference proteome</keyword>
<dbReference type="PANTHER" id="PTHR33495">
    <property type="entry name" value="ANTI-SIGMA FACTOR ANTAGONIST TM_1081-RELATED-RELATED"/>
    <property type="match status" value="1"/>
</dbReference>
<feature type="domain" description="STAS" evidence="3">
    <location>
        <begin position="12"/>
        <end position="99"/>
    </location>
</feature>
<dbReference type="Gene3D" id="3.30.750.24">
    <property type="entry name" value="STAS domain"/>
    <property type="match status" value="1"/>
</dbReference>
<proteinExistence type="inferred from homology"/>
<dbReference type="InterPro" id="IPR003658">
    <property type="entry name" value="Anti-sigma_ant"/>
</dbReference>
<sequence length="99" mass="11068">MQIHMDNAGGPIAMSGEFTFSDHVPFKQMVTEIFAAPGRSVVIDLSKLDFIDSAGLGMLLLARDEAKKNHRELILRRPSGQVKRMFAVTKFNTLFTVEE</sequence>
<comment type="similarity">
    <text evidence="1 2">Belongs to the anti-sigma-factor antagonist family.</text>
</comment>
<dbReference type="RefSeq" id="WP_012042366.1">
    <property type="nucleotide sequence ID" value="NZ_JABFDP010000002.1"/>
</dbReference>
<dbReference type="Pfam" id="PF01740">
    <property type="entry name" value="STAS"/>
    <property type="match status" value="1"/>
</dbReference>
<dbReference type="PANTHER" id="PTHR33495:SF2">
    <property type="entry name" value="ANTI-SIGMA FACTOR ANTAGONIST TM_1081-RELATED"/>
    <property type="match status" value="1"/>
</dbReference>
<dbReference type="SUPFAM" id="SSF52091">
    <property type="entry name" value="SpoIIaa-like"/>
    <property type="match status" value="1"/>
</dbReference>
<dbReference type="NCBIfam" id="TIGR00377">
    <property type="entry name" value="ant_ant_sig"/>
    <property type="match status" value="1"/>
</dbReference>
<reference evidence="5" key="1">
    <citation type="journal article" date="2021" name="ISME J.">
        <title>Evolutionary origin and ecological implication of a unique nif island in free-living Bradyrhizobium lineages.</title>
        <authorList>
            <person name="Tao J."/>
        </authorList>
    </citation>
    <scope>NUCLEOTIDE SEQUENCE [LARGE SCALE GENOMIC DNA]</scope>
    <source>
        <strain evidence="5">SZCCT0094</strain>
    </source>
</reference>
<dbReference type="InterPro" id="IPR002645">
    <property type="entry name" value="STAS_dom"/>
</dbReference>
<name>A0ABS5G2V6_9BRAD</name>